<dbReference type="AlphaFoldDB" id="A0AAW2GAN6"/>
<sequence length="65" mass="7517">MLRCIIYNCNHADRPTRLPRNLVLFRECKFQGSQSSSYLISTGREKGLREPGRLPFSPVFICNTK</sequence>
<proteinExistence type="predicted"/>
<gene>
    <name evidence="1" type="ORF">PUN28_006510</name>
</gene>
<reference evidence="1 2" key="1">
    <citation type="submission" date="2023-03" db="EMBL/GenBank/DDBJ databases">
        <title>High recombination rates correlate with genetic variation in Cardiocondyla obscurior ants.</title>
        <authorList>
            <person name="Errbii M."/>
        </authorList>
    </citation>
    <scope>NUCLEOTIDE SEQUENCE [LARGE SCALE GENOMIC DNA]</scope>
    <source>
        <strain evidence="1">Alpha-2009</strain>
        <tissue evidence="1">Whole body</tissue>
    </source>
</reference>
<evidence type="ECO:0000313" key="1">
    <source>
        <dbReference type="EMBL" id="KAL0124703.1"/>
    </source>
</evidence>
<dbReference type="EMBL" id="JADYXP020000005">
    <property type="protein sequence ID" value="KAL0124703.1"/>
    <property type="molecule type" value="Genomic_DNA"/>
</dbReference>
<keyword evidence="2" id="KW-1185">Reference proteome</keyword>
<evidence type="ECO:0000313" key="2">
    <source>
        <dbReference type="Proteomes" id="UP001430953"/>
    </source>
</evidence>
<protein>
    <submittedName>
        <fullName evidence="1">Uncharacterized protein</fullName>
    </submittedName>
</protein>
<dbReference type="Proteomes" id="UP001430953">
    <property type="component" value="Unassembled WGS sequence"/>
</dbReference>
<comment type="caution">
    <text evidence="1">The sequence shown here is derived from an EMBL/GenBank/DDBJ whole genome shotgun (WGS) entry which is preliminary data.</text>
</comment>
<accession>A0AAW2GAN6</accession>
<name>A0AAW2GAN6_9HYME</name>
<organism evidence="1 2">
    <name type="scientific">Cardiocondyla obscurior</name>
    <dbReference type="NCBI Taxonomy" id="286306"/>
    <lineage>
        <taxon>Eukaryota</taxon>
        <taxon>Metazoa</taxon>
        <taxon>Ecdysozoa</taxon>
        <taxon>Arthropoda</taxon>
        <taxon>Hexapoda</taxon>
        <taxon>Insecta</taxon>
        <taxon>Pterygota</taxon>
        <taxon>Neoptera</taxon>
        <taxon>Endopterygota</taxon>
        <taxon>Hymenoptera</taxon>
        <taxon>Apocrita</taxon>
        <taxon>Aculeata</taxon>
        <taxon>Formicoidea</taxon>
        <taxon>Formicidae</taxon>
        <taxon>Myrmicinae</taxon>
        <taxon>Cardiocondyla</taxon>
    </lineage>
</organism>